<reference evidence="2" key="1">
    <citation type="journal article" date="2023" name="DNA Res.">
        <title>Chromosome-level genome assembly of Phrynocephalus forsythii using third-generation DNA sequencing and Hi-C analysis.</title>
        <authorList>
            <person name="Qi Y."/>
            <person name="Zhao W."/>
            <person name="Zhao Y."/>
            <person name="Niu C."/>
            <person name="Cao S."/>
            <person name="Zhang Y."/>
        </authorList>
    </citation>
    <scope>NUCLEOTIDE SEQUENCE</scope>
    <source>
        <tissue evidence="2">Muscle</tissue>
    </source>
</reference>
<organism evidence="2 3">
    <name type="scientific">Phrynocephalus forsythii</name>
    <dbReference type="NCBI Taxonomy" id="171643"/>
    <lineage>
        <taxon>Eukaryota</taxon>
        <taxon>Metazoa</taxon>
        <taxon>Chordata</taxon>
        <taxon>Craniata</taxon>
        <taxon>Vertebrata</taxon>
        <taxon>Euteleostomi</taxon>
        <taxon>Lepidosauria</taxon>
        <taxon>Squamata</taxon>
        <taxon>Bifurcata</taxon>
        <taxon>Unidentata</taxon>
        <taxon>Episquamata</taxon>
        <taxon>Toxicofera</taxon>
        <taxon>Iguania</taxon>
        <taxon>Acrodonta</taxon>
        <taxon>Agamidae</taxon>
        <taxon>Agaminae</taxon>
        <taxon>Phrynocephalus</taxon>
    </lineage>
</organism>
<feature type="compositionally biased region" description="Polar residues" evidence="1">
    <location>
        <begin position="8"/>
        <end position="17"/>
    </location>
</feature>
<dbReference type="Proteomes" id="UP001142489">
    <property type="component" value="Unassembled WGS sequence"/>
</dbReference>
<feature type="region of interest" description="Disordered" evidence="1">
    <location>
        <begin position="1"/>
        <end position="38"/>
    </location>
</feature>
<name>A0A9Q0XY96_9SAUR</name>
<keyword evidence="3" id="KW-1185">Reference proteome</keyword>
<gene>
    <name evidence="2" type="ORF">JRQ81_012991</name>
</gene>
<comment type="caution">
    <text evidence="2">The sequence shown here is derived from an EMBL/GenBank/DDBJ whole genome shotgun (WGS) entry which is preliminary data.</text>
</comment>
<dbReference type="EMBL" id="JAPFRF010000004">
    <property type="protein sequence ID" value="KAJ7335050.1"/>
    <property type="molecule type" value="Genomic_DNA"/>
</dbReference>
<dbReference type="AlphaFoldDB" id="A0A9Q0XY96"/>
<evidence type="ECO:0000313" key="3">
    <source>
        <dbReference type="Proteomes" id="UP001142489"/>
    </source>
</evidence>
<evidence type="ECO:0000256" key="1">
    <source>
        <dbReference type="SAM" id="MobiDB-lite"/>
    </source>
</evidence>
<dbReference type="OrthoDB" id="185618at2759"/>
<evidence type="ECO:0000313" key="2">
    <source>
        <dbReference type="EMBL" id="KAJ7335050.1"/>
    </source>
</evidence>
<sequence length="244" mass="26992">MVGVMAGSSGQEEQTPPHSHLRPSMTQRGSWREKPASPVSGWVSLRARGWQWEKDLLVAAGKPSATSATPTSGDTGAVKRNNIFMTSTLLQKNYDVKVTEKGIPPTNLQWDVLKPAILQPPQNPLSRLVEKTGAGNVLELEHKADVETILSGSVDSLWSARDNLLPPVQETKMELWIANIHVVPHNTGTRRSPLQHFLNNYGAETSRGQCQTRRIHRRCTLKILPLNPFYSKQESENGPSSYGT</sequence>
<proteinExistence type="predicted"/>
<protein>
    <submittedName>
        <fullName evidence="2">Uncharacterized protein</fullName>
    </submittedName>
</protein>
<accession>A0A9Q0XY96</accession>